<dbReference type="GO" id="GO:0005886">
    <property type="term" value="C:plasma membrane"/>
    <property type="evidence" value="ECO:0007669"/>
    <property type="project" value="InterPro"/>
</dbReference>
<dbReference type="Pfam" id="PF04357">
    <property type="entry name" value="TamB"/>
    <property type="match status" value="1"/>
</dbReference>
<dbReference type="OrthoDB" id="1109098at2"/>
<keyword evidence="3 5" id="KW-1133">Transmembrane helix</keyword>
<protein>
    <recommendedName>
        <fullName evidence="6">Translocation and assembly module TamB C-terminal domain-containing protein</fullName>
    </recommendedName>
</protein>
<keyword evidence="4 5" id="KW-0472">Membrane</keyword>
<dbReference type="PANTHER" id="PTHR36985">
    <property type="entry name" value="TRANSLOCATION AND ASSEMBLY MODULE SUBUNIT TAMB"/>
    <property type="match status" value="1"/>
</dbReference>
<evidence type="ECO:0000313" key="8">
    <source>
        <dbReference type="Proteomes" id="UP000317593"/>
    </source>
</evidence>
<organism evidence="7 8">
    <name type="scientific">Fodinibius sediminis</name>
    <dbReference type="NCBI Taxonomy" id="1214077"/>
    <lineage>
        <taxon>Bacteria</taxon>
        <taxon>Pseudomonadati</taxon>
        <taxon>Balneolota</taxon>
        <taxon>Balneolia</taxon>
        <taxon>Balneolales</taxon>
        <taxon>Balneolaceae</taxon>
        <taxon>Fodinibius</taxon>
    </lineage>
</organism>
<feature type="transmembrane region" description="Helical" evidence="5">
    <location>
        <begin position="16"/>
        <end position="35"/>
    </location>
</feature>
<dbReference type="InterPro" id="IPR007452">
    <property type="entry name" value="TamB_C"/>
</dbReference>
<evidence type="ECO:0000256" key="4">
    <source>
        <dbReference type="ARBA" id="ARBA00023136"/>
    </source>
</evidence>
<dbReference type="PANTHER" id="PTHR36985:SF1">
    <property type="entry name" value="TRANSLOCATION AND ASSEMBLY MODULE SUBUNIT TAMB"/>
    <property type="match status" value="1"/>
</dbReference>
<accession>A0A521C7L4</accession>
<evidence type="ECO:0000256" key="2">
    <source>
        <dbReference type="ARBA" id="ARBA00022692"/>
    </source>
</evidence>
<evidence type="ECO:0000256" key="3">
    <source>
        <dbReference type="ARBA" id="ARBA00022989"/>
    </source>
</evidence>
<evidence type="ECO:0000256" key="5">
    <source>
        <dbReference type="SAM" id="Phobius"/>
    </source>
</evidence>
<evidence type="ECO:0000313" key="7">
    <source>
        <dbReference type="EMBL" id="SMO55384.1"/>
    </source>
</evidence>
<dbReference type="EMBL" id="FXTH01000005">
    <property type="protein sequence ID" value="SMO55384.1"/>
    <property type="molecule type" value="Genomic_DNA"/>
</dbReference>
<keyword evidence="2 5" id="KW-0812">Transmembrane</keyword>
<gene>
    <name evidence="7" type="ORF">SAMN06265218_105119</name>
</gene>
<evidence type="ECO:0000256" key="1">
    <source>
        <dbReference type="ARBA" id="ARBA00004167"/>
    </source>
</evidence>
<proteinExistence type="predicted"/>
<comment type="subcellular location">
    <subcellularLocation>
        <location evidence="1">Membrane</location>
        <topology evidence="1">Single-pass membrane protein</topology>
    </subcellularLocation>
</comment>
<evidence type="ECO:0000259" key="6">
    <source>
        <dbReference type="Pfam" id="PF04357"/>
    </source>
</evidence>
<sequence>MEKKTNHTNNHSRRRWPWIVLFGLIGVAGLARLSLKTGIVQQWAKGLLLNTANDQLIPELSIETISGDLWKRLTFTNIALTEGEAVIASVDTLRLTYDPLSYFGDTLRVREVSLTRPVIHLQQQPDSTWNFQHWVDTGAGPADTTDGGLVFSLSQLSIHRGMAEILMPGLRQDSSFTIDQLTLAGSAGYYGENYEASIHDLSFVIRNTRLDSLITFESSLNASETSVTLEKLALATGYSMISASGHADLADSTVQLQTDLSPLGWKDLAVYMEDLPLKQDLDASLALEGSIADFKVRLDADAPGINQLTLNSHFRGDASLAMTSIEVVAEQLHLDEFTGDTVMPQLQKLEFRADGNMPIGRPEEGRMEGAFSARNIRQGIYRVDLLEGSFDLNRETADIHLESVVDGEQLLAEAELERIWEETPGIHAVVHGNRINPGSWLQDETYAGNITFRGEIDGVGWYPEKEYWQYHLAIDDSRMMEQRLDRARFSGRFNGQGLTMESRLSVNESRIDLQAEVRALQSVPAFSYTASGTNLNLADLRGMEDYRSSLFITLEGTGRGKGLGDMEVHNTLKADSSTFMGESVKELLLDVQLSDTIARINNGRLESSIAAGTLNGRLYLQDLYNEHNRLNLNMEIKDLSSLAPIAEVEVLQATGTLHGELAPEASDLAVFEGEINLEEVNYDNRLQAPEISGRIRVGLSENADYMADFDILRPTVASEDLQNISLYTRGQRSETSISGSFEAELAGSKEERIDQSGKYRISGDSLSMEWSRFDLTSQLRTLSLQKPFHASWSGGRLQTDTLHISNENGSAFMELAVPSADSMHQRAYVNAERLNLRVIQDAILEKAYFSGMLSGELEMDRTDTSLVASGNLLMLDLLYQETLLDTLRLEGQIDDERLQGAMALHQDGELIAEGELDIPFKAENPELLEESFFEEPVNGALVLHAIKLGRFGTLLEQAGYENTKGTLRFSGRLEGKAGQPKLDAELNLQEAQLSGVPIDSLIASVHYQHAKSNLVMNAMLTSLKQKALQMDARMPLDIDLRSWQARLPGPQDSVSMSVWTNQFNLKALNDFLNRDEIANLQGQVNGQVDIAGARDNLKTTGEIRLQRGALRIVPAGIRLDNMESVIRFRPDQIELANLSMKSGSGNLNARGTMGLEKLVPGNLDFTVTAQNFKVANTSEYNGIINLKADVKGSVSQPRLSGKLDVVNGFVELDNFGEKSVEEVSLDTTVSMEPDISLYDSLSLDMDIGFNRRFYVRNQRYLEMELELDGQIDLLKEAGRELQMFGTLNTATGYAEPLGKRFELEEGSLAFSGPIDNPQINIRTLYEPPQTDQEIRIWYIIEGTVEDPQFKYESSPPMDLAGIISYTLFGQPFYKLDPAEQSVASTSSNTTAADFAVEVLMDKVESLATQHLGIDVVRIENTHVGGETGTSISTGWYINPKVFFAIHNVIAGSTPTTGFYLEYYLKENLRLILSQGNNNRQGIDMQWEYDY</sequence>
<keyword evidence="8" id="KW-1185">Reference proteome</keyword>
<feature type="domain" description="Translocation and assembly module TamB C-terminal" evidence="6">
    <location>
        <begin position="1141"/>
        <end position="1490"/>
    </location>
</feature>
<dbReference type="RefSeq" id="WP_142713877.1">
    <property type="nucleotide sequence ID" value="NZ_FXTH01000005.1"/>
</dbReference>
<reference evidence="7 8" key="1">
    <citation type="submission" date="2017-05" db="EMBL/GenBank/DDBJ databases">
        <authorList>
            <person name="Varghese N."/>
            <person name="Submissions S."/>
        </authorList>
    </citation>
    <scope>NUCLEOTIDE SEQUENCE [LARGE SCALE GENOMIC DNA]</scope>
    <source>
        <strain evidence="7 8">DSM 21194</strain>
    </source>
</reference>
<dbReference type="GO" id="GO:0009306">
    <property type="term" value="P:protein secretion"/>
    <property type="evidence" value="ECO:0007669"/>
    <property type="project" value="InterPro"/>
</dbReference>
<name>A0A521C7L4_9BACT</name>
<dbReference type="Proteomes" id="UP000317593">
    <property type="component" value="Unassembled WGS sequence"/>
</dbReference>